<keyword evidence="2" id="KW-1185">Reference proteome</keyword>
<dbReference type="Proteomes" id="UP000789759">
    <property type="component" value="Unassembled WGS sequence"/>
</dbReference>
<evidence type="ECO:0000313" key="2">
    <source>
        <dbReference type="Proteomes" id="UP000789759"/>
    </source>
</evidence>
<proteinExistence type="predicted"/>
<evidence type="ECO:0000313" key="1">
    <source>
        <dbReference type="EMBL" id="CAG8510841.1"/>
    </source>
</evidence>
<comment type="caution">
    <text evidence="1">The sequence shown here is derived from an EMBL/GenBank/DDBJ whole genome shotgun (WGS) entry which is preliminary data.</text>
</comment>
<accession>A0A9N9F5D4</accession>
<protein>
    <submittedName>
        <fullName evidence="1">137_t:CDS:1</fullName>
    </submittedName>
</protein>
<sequence length="45" mass="4930">MIINVVGNSQTLDESMYEVQLLETFAIPTSLTRSSHVSSLSKTSN</sequence>
<reference evidence="1" key="1">
    <citation type="submission" date="2021-06" db="EMBL/GenBank/DDBJ databases">
        <authorList>
            <person name="Kallberg Y."/>
            <person name="Tangrot J."/>
            <person name="Rosling A."/>
        </authorList>
    </citation>
    <scope>NUCLEOTIDE SEQUENCE</scope>
    <source>
        <strain evidence="1">FL966</strain>
    </source>
</reference>
<dbReference type="AlphaFoldDB" id="A0A9N9F5D4"/>
<dbReference type="EMBL" id="CAJVQA010001328">
    <property type="protein sequence ID" value="CAG8510841.1"/>
    <property type="molecule type" value="Genomic_DNA"/>
</dbReference>
<organism evidence="1 2">
    <name type="scientific">Cetraspora pellucida</name>
    <dbReference type="NCBI Taxonomy" id="1433469"/>
    <lineage>
        <taxon>Eukaryota</taxon>
        <taxon>Fungi</taxon>
        <taxon>Fungi incertae sedis</taxon>
        <taxon>Mucoromycota</taxon>
        <taxon>Glomeromycotina</taxon>
        <taxon>Glomeromycetes</taxon>
        <taxon>Diversisporales</taxon>
        <taxon>Gigasporaceae</taxon>
        <taxon>Cetraspora</taxon>
    </lineage>
</organism>
<name>A0A9N9F5D4_9GLOM</name>
<gene>
    <name evidence="1" type="ORF">CPELLU_LOCUS2909</name>
</gene>